<organism evidence="2 3">
    <name type="scientific">Thiomicrorhabdus marina</name>
    <dbReference type="NCBI Taxonomy" id="2818442"/>
    <lineage>
        <taxon>Bacteria</taxon>
        <taxon>Pseudomonadati</taxon>
        <taxon>Pseudomonadota</taxon>
        <taxon>Gammaproteobacteria</taxon>
        <taxon>Thiotrichales</taxon>
        <taxon>Piscirickettsiaceae</taxon>
        <taxon>Thiomicrorhabdus</taxon>
    </lineage>
</organism>
<evidence type="ECO:0000313" key="3">
    <source>
        <dbReference type="Proteomes" id="UP000664835"/>
    </source>
</evidence>
<dbReference type="Proteomes" id="UP000664835">
    <property type="component" value="Unassembled WGS sequence"/>
</dbReference>
<accession>A0ABS3Q4I6</accession>
<keyword evidence="3" id="KW-1185">Reference proteome</keyword>
<proteinExistence type="predicted"/>
<protein>
    <recommendedName>
        <fullName evidence="4">YcxB-like protein domain-containing protein</fullName>
    </recommendedName>
</protein>
<gene>
    <name evidence="2" type="ORF">J3998_06285</name>
</gene>
<reference evidence="2 3" key="1">
    <citation type="submission" date="2021-03" db="EMBL/GenBank/DDBJ databases">
        <title>Thiomicrorhabdus sp.nov.,novel sulfur-oxidizing bacteria isolated from coastal sediment.</title>
        <authorList>
            <person name="Liu X."/>
        </authorList>
    </citation>
    <scope>NUCLEOTIDE SEQUENCE [LARGE SCALE GENOMIC DNA]</scope>
    <source>
        <strain evidence="2 3">6S2-11</strain>
    </source>
</reference>
<dbReference type="EMBL" id="JAGETV010000008">
    <property type="protein sequence ID" value="MBO1927181.1"/>
    <property type="molecule type" value="Genomic_DNA"/>
</dbReference>
<comment type="caution">
    <text evidence="2">The sequence shown here is derived from an EMBL/GenBank/DDBJ whole genome shotgun (WGS) entry which is preliminary data.</text>
</comment>
<sequence>MYQTKISSAFFKISLVVILIALGLGSYYTATATDIDPNLVDVGIPLMAVLAAVVGFIFGQQFQQPGWKYQLKVDENGIAWRTDFSDGNCEQVTLTYNEVEKISESIDANRTVWLYVFANGDRYQVPRKQLNSLRFIQAVQHYAPQIEIEKHFIVK</sequence>
<feature type="transmembrane region" description="Helical" evidence="1">
    <location>
        <begin position="42"/>
        <end position="59"/>
    </location>
</feature>
<dbReference type="RefSeq" id="WP_208148712.1">
    <property type="nucleotide sequence ID" value="NZ_JAGETV010000008.1"/>
</dbReference>
<keyword evidence="1" id="KW-0472">Membrane</keyword>
<name>A0ABS3Q4I6_9GAMM</name>
<keyword evidence="1" id="KW-0812">Transmembrane</keyword>
<evidence type="ECO:0000313" key="2">
    <source>
        <dbReference type="EMBL" id="MBO1927181.1"/>
    </source>
</evidence>
<keyword evidence="1" id="KW-1133">Transmembrane helix</keyword>
<evidence type="ECO:0000256" key="1">
    <source>
        <dbReference type="SAM" id="Phobius"/>
    </source>
</evidence>
<evidence type="ECO:0008006" key="4">
    <source>
        <dbReference type="Google" id="ProtNLM"/>
    </source>
</evidence>
<feature type="transmembrane region" description="Helical" evidence="1">
    <location>
        <begin position="9"/>
        <end position="30"/>
    </location>
</feature>